<sequence>MTVRRLAPVDAQTYWMSATIPNDQFLLYGFGADSGGVDRAVREIRERVQGCAELGLRICDDRSWHYPTWASREVGPDQFVVHELAERTWEACLVAVTALVDQQLDPRTMTWRLHVFGDIEGMPGARRGTVAVLQICHALADGVRSSALAGHLFGRPGRGPDAVGSPYTAAGLPVRAFSAARAHRRLVRDTAAGLVPSQAVPVPVLRSNTRPSGSRQMRTVFCAPAVLAGPTVTVGVLSAVSTALAGHLRELGDDPSLLGAEVPMAKTGPRLAHNHFGNVGVGLYPDEEVGLRIRRIVADLRQRRRRAAHPAMRAENAAFASVPAPVLRWGVRQFDPDVRSPTVAGNTVVSSVNRGAKDLRFGGAPVLLTAGCPGLSPMMGVTHGVHGIGDTIAVSVHAAESAIGDVDAYLQRLEHALRDQV</sequence>
<evidence type="ECO:0000313" key="2">
    <source>
        <dbReference type="EMBL" id="GFH04732.1"/>
    </source>
</evidence>
<dbReference type="RefSeq" id="WP_163893934.1">
    <property type="nucleotide sequence ID" value="NZ_BLLB01000002.1"/>
</dbReference>
<name>A0A7I9ZUI9_9MYCO</name>
<accession>A0A7I9ZUI9</accession>
<protein>
    <recommendedName>
        <fullName evidence="1">O-acyltransferase WSD1 C-terminal domain-containing protein</fullName>
    </recommendedName>
</protein>
<dbReference type="AlphaFoldDB" id="A0A7I9ZUI9"/>
<proteinExistence type="predicted"/>
<comment type="caution">
    <text evidence="2">The sequence shown here is derived from an EMBL/GenBank/DDBJ whole genome shotgun (WGS) entry which is preliminary data.</text>
</comment>
<keyword evidence="3" id="KW-1185">Reference proteome</keyword>
<organism evidence="2 3">
    <name type="scientific">Mycolicibacterium hippocampi</name>
    <dbReference type="NCBI Taxonomy" id="659824"/>
    <lineage>
        <taxon>Bacteria</taxon>
        <taxon>Bacillati</taxon>
        <taxon>Actinomycetota</taxon>
        <taxon>Actinomycetes</taxon>
        <taxon>Mycobacteriales</taxon>
        <taxon>Mycobacteriaceae</taxon>
        <taxon>Mycolicibacterium</taxon>
    </lineage>
</organism>
<dbReference type="Proteomes" id="UP000465304">
    <property type="component" value="Unassembled WGS sequence"/>
</dbReference>
<gene>
    <name evidence="2" type="ORF">MHIP_52150</name>
</gene>
<feature type="domain" description="O-acyltransferase WSD1 C-terminal" evidence="1">
    <location>
        <begin position="292"/>
        <end position="418"/>
    </location>
</feature>
<evidence type="ECO:0000259" key="1">
    <source>
        <dbReference type="Pfam" id="PF06974"/>
    </source>
</evidence>
<dbReference type="EMBL" id="BLLB01000002">
    <property type="protein sequence ID" value="GFH04732.1"/>
    <property type="molecule type" value="Genomic_DNA"/>
</dbReference>
<dbReference type="InterPro" id="IPR009721">
    <property type="entry name" value="O-acyltransferase_WSD1_C"/>
</dbReference>
<dbReference type="Pfam" id="PF06974">
    <property type="entry name" value="WS_DGAT_C"/>
    <property type="match status" value="1"/>
</dbReference>
<reference evidence="2 3" key="1">
    <citation type="journal article" date="2019" name="Emerg. Microbes Infect.">
        <title>Comprehensive subspecies identification of 175 nontuberculous mycobacteria species based on 7547 genomic profiles.</title>
        <authorList>
            <person name="Matsumoto Y."/>
            <person name="Kinjo T."/>
            <person name="Motooka D."/>
            <person name="Nabeya D."/>
            <person name="Jung N."/>
            <person name="Uechi K."/>
            <person name="Horii T."/>
            <person name="Iida T."/>
            <person name="Fujita J."/>
            <person name="Nakamura S."/>
        </authorList>
    </citation>
    <scope>NUCLEOTIDE SEQUENCE [LARGE SCALE GENOMIC DNA]</scope>
    <source>
        <strain evidence="2 3">JCM 30996</strain>
    </source>
</reference>
<evidence type="ECO:0000313" key="3">
    <source>
        <dbReference type="Proteomes" id="UP000465304"/>
    </source>
</evidence>